<keyword evidence="2" id="KW-1185">Reference proteome</keyword>
<sequence>MKLRTRALSWPVELAAIAYDKQRSVTTATVNPSNFNDFGQAFNADVLKTDDIDAHLLRMHFHDFFVRVILIDSANGNTAEKDAEINQ</sequence>
<comment type="caution">
    <text evidence="1">The sequence shown here is derived from an EMBL/GenBank/DDBJ whole genome shotgun (WGS) entry which is preliminary data.</text>
</comment>
<name>A0A8J5G006_ZINOF</name>
<dbReference type="Gene3D" id="1.10.520.10">
    <property type="match status" value="1"/>
</dbReference>
<evidence type="ECO:0000313" key="2">
    <source>
        <dbReference type="Proteomes" id="UP000734854"/>
    </source>
</evidence>
<gene>
    <name evidence="1" type="ORF">ZIOFF_043210</name>
</gene>
<evidence type="ECO:0008006" key="3">
    <source>
        <dbReference type="Google" id="ProtNLM"/>
    </source>
</evidence>
<dbReference type="EMBL" id="JACMSC010000012">
    <property type="protein sequence ID" value="KAG6495404.1"/>
    <property type="molecule type" value="Genomic_DNA"/>
</dbReference>
<dbReference type="AlphaFoldDB" id="A0A8J5G006"/>
<evidence type="ECO:0000313" key="1">
    <source>
        <dbReference type="EMBL" id="KAG6495404.1"/>
    </source>
</evidence>
<accession>A0A8J5G006</accession>
<dbReference type="Proteomes" id="UP000734854">
    <property type="component" value="Unassembled WGS sequence"/>
</dbReference>
<organism evidence="1 2">
    <name type="scientific">Zingiber officinale</name>
    <name type="common">Ginger</name>
    <name type="synonym">Amomum zingiber</name>
    <dbReference type="NCBI Taxonomy" id="94328"/>
    <lineage>
        <taxon>Eukaryota</taxon>
        <taxon>Viridiplantae</taxon>
        <taxon>Streptophyta</taxon>
        <taxon>Embryophyta</taxon>
        <taxon>Tracheophyta</taxon>
        <taxon>Spermatophyta</taxon>
        <taxon>Magnoliopsida</taxon>
        <taxon>Liliopsida</taxon>
        <taxon>Zingiberales</taxon>
        <taxon>Zingiberaceae</taxon>
        <taxon>Zingiber</taxon>
    </lineage>
</organism>
<proteinExistence type="predicted"/>
<reference evidence="1 2" key="1">
    <citation type="submission" date="2020-08" db="EMBL/GenBank/DDBJ databases">
        <title>Plant Genome Project.</title>
        <authorList>
            <person name="Zhang R.-G."/>
        </authorList>
    </citation>
    <scope>NUCLEOTIDE SEQUENCE [LARGE SCALE GENOMIC DNA]</scope>
    <source>
        <tissue evidence="1">Rhizome</tissue>
    </source>
</reference>
<protein>
    <recommendedName>
        <fullName evidence="3">Peroxidase</fullName>
    </recommendedName>
</protein>